<gene>
    <name evidence="2" type="ORF">F7R13_01220</name>
</gene>
<comment type="caution">
    <text evidence="2">The sequence shown here is derived from an EMBL/GenBank/DDBJ whole genome shotgun (WGS) entry which is preliminary data.</text>
</comment>
<feature type="compositionally biased region" description="Low complexity" evidence="1">
    <location>
        <begin position="40"/>
        <end position="65"/>
    </location>
</feature>
<feature type="region of interest" description="Disordered" evidence="1">
    <location>
        <begin position="1"/>
        <end position="65"/>
    </location>
</feature>
<protein>
    <submittedName>
        <fullName evidence="2">Uncharacterized protein</fullName>
    </submittedName>
</protein>
<reference evidence="2 3" key="1">
    <citation type="submission" date="2019-09" db="EMBL/GenBank/DDBJ databases">
        <title>Draft genome sequences of 48 bacterial type strains from the CCUG.</title>
        <authorList>
            <person name="Tunovic T."/>
            <person name="Pineiro-Iglesias B."/>
            <person name="Unosson C."/>
            <person name="Inganas E."/>
            <person name="Ohlen M."/>
            <person name="Cardew S."/>
            <person name="Jensie-Markopoulos S."/>
            <person name="Salva-Serra F."/>
            <person name="Jaen-Luchoro D."/>
            <person name="Karlsson R."/>
            <person name="Svensson-Stadler L."/>
            <person name="Chun J."/>
            <person name="Moore E."/>
        </authorList>
    </citation>
    <scope>NUCLEOTIDE SEQUENCE [LARGE SCALE GENOMIC DNA]</scope>
    <source>
        <strain evidence="2 3">CCUG 65687</strain>
    </source>
</reference>
<dbReference type="RefSeq" id="WP_151003008.1">
    <property type="nucleotide sequence ID" value="NZ_CABVPO010000004.1"/>
</dbReference>
<evidence type="ECO:0000313" key="3">
    <source>
        <dbReference type="Proteomes" id="UP000473571"/>
    </source>
</evidence>
<feature type="compositionally biased region" description="Basic and acidic residues" evidence="1">
    <location>
        <begin position="1"/>
        <end position="11"/>
    </location>
</feature>
<dbReference type="AlphaFoldDB" id="A0A6L3NPN2"/>
<organism evidence="2 3">
    <name type="scientific">Burkholderia territorii</name>
    <dbReference type="NCBI Taxonomy" id="1503055"/>
    <lineage>
        <taxon>Bacteria</taxon>
        <taxon>Pseudomonadati</taxon>
        <taxon>Pseudomonadota</taxon>
        <taxon>Betaproteobacteria</taxon>
        <taxon>Burkholderiales</taxon>
        <taxon>Burkholderiaceae</taxon>
        <taxon>Burkholderia</taxon>
        <taxon>Burkholderia cepacia complex</taxon>
    </lineage>
</organism>
<name>A0A6L3NPN2_9BURK</name>
<dbReference type="Proteomes" id="UP000473571">
    <property type="component" value="Unassembled WGS sequence"/>
</dbReference>
<evidence type="ECO:0000256" key="1">
    <source>
        <dbReference type="SAM" id="MobiDB-lite"/>
    </source>
</evidence>
<proteinExistence type="predicted"/>
<accession>A0A6L3NPN2</accession>
<dbReference type="EMBL" id="VZOL01000005">
    <property type="protein sequence ID" value="KAB0686290.1"/>
    <property type="molecule type" value="Genomic_DNA"/>
</dbReference>
<sequence>MKRKDMGERGAKWPRGSKACCGDTSERRQRIANDAMAETGIAARGRSGARRAGQPRPGAPGSRPRIGGAADLLSFFTACDLSGSGAFFYFTALGHYPRNPAKVKRLRMQQTAYIQDSDTVIQKPYATRGSIRQILHSVRRSF</sequence>
<evidence type="ECO:0000313" key="2">
    <source>
        <dbReference type="EMBL" id="KAB0686290.1"/>
    </source>
</evidence>